<name>A0A2P5Y5B2_GOSBA</name>
<dbReference type="PANTHER" id="PTHR43895">
    <property type="entry name" value="CALCIUM/CALMODULIN-DEPENDENT PROTEIN KINASE KINASE-RELATED"/>
    <property type="match status" value="1"/>
</dbReference>
<dbReference type="PANTHER" id="PTHR43895:SF33">
    <property type="entry name" value="PROTEIN KINASE DOMAIN-CONTAINING PROTEIN"/>
    <property type="match status" value="1"/>
</dbReference>
<dbReference type="EMBL" id="KZ663682">
    <property type="protein sequence ID" value="PPS10772.1"/>
    <property type="molecule type" value="Genomic_DNA"/>
</dbReference>
<dbReference type="Gene3D" id="3.30.310.80">
    <property type="entry name" value="Kinase associated domain 1, KA1"/>
    <property type="match status" value="1"/>
</dbReference>
<protein>
    <recommendedName>
        <fullName evidence="3">non-specific serine/threonine protein kinase</fullName>
        <ecNumber evidence="3">2.7.11.1</ecNumber>
    </recommendedName>
</protein>
<dbReference type="InterPro" id="IPR011009">
    <property type="entry name" value="Kinase-like_dom_sf"/>
</dbReference>
<organism evidence="11 12">
    <name type="scientific">Gossypium barbadense</name>
    <name type="common">Sea Island cotton</name>
    <name type="synonym">Hibiscus barbadensis</name>
    <dbReference type="NCBI Taxonomy" id="3634"/>
    <lineage>
        <taxon>Eukaryota</taxon>
        <taxon>Viridiplantae</taxon>
        <taxon>Streptophyta</taxon>
        <taxon>Embryophyta</taxon>
        <taxon>Tracheophyta</taxon>
        <taxon>Spermatophyta</taxon>
        <taxon>Magnoliopsida</taxon>
        <taxon>eudicotyledons</taxon>
        <taxon>Gunneridae</taxon>
        <taxon>Pentapetalae</taxon>
        <taxon>rosids</taxon>
        <taxon>malvids</taxon>
        <taxon>Malvales</taxon>
        <taxon>Malvaceae</taxon>
        <taxon>Malvoideae</taxon>
        <taxon>Gossypium</taxon>
    </lineage>
</organism>
<evidence type="ECO:0000259" key="10">
    <source>
        <dbReference type="PROSITE" id="PS50816"/>
    </source>
</evidence>
<dbReference type="PROSITE" id="PS50816">
    <property type="entry name" value="NAF"/>
    <property type="match status" value="1"/>
</dbReference>
<keyword evidence="8" id="KW-0067">ATP-binding</keyword>
<evidence type="ECO:0000256" key="8">
    <source>
        <dbReference type="ARBA" id="ARBA00022840"/>
    </source>
</evidence>
<accession>A0A2P5Y5B2</accession>
<keyword evidence="7" id="KW-0418">Kinase</keyword>
<dbReference type="InterPro" id="IPR018451">
    <property type="entry name" value="NAF/FISL_domain"/>
</dbReference>
<evidence type="ECO:0000256" key="6">
    <source>
        <dbReference type="ARBA" id="ARBA00022741"/>
    </source>
</evidence>
<dbReference type="SMART" id="SM00220">
    <property type="entry name" value="S_TKc"/>
    <property type="match status" value="1"/>
</dbReference>
<evidence type="ECO:0000313" key="11">
    <source>
        <dbReference type="EMBL" id="PPS10772.1"/>
    </source>
</evidence>
<dbReference type="Pfam" id="PF00069">
    <property type="entry name" value="Pkinase"/>
    <property type="match status" value="1"/>
</dbReference>
<keyword evidence="6" id="KW-0547">Nucleotide-binding</keyword>
<dbReference type="EC" id="2.7.11.1" evidence="3"/>
<dbReference type="OrthoDB" id="193931at2759"/>
<comment type="similarity">
    <text evidence="2">Belongs to the protein kinase superfamily. CAMK Ser/Thr protein kinase family. SNF1 subfamily.</text>
</comment>
<dbReference type="InterPro" id="IPR008271">
    <property type="entry name" value="Ser/Thr_kinase_AS"/>
</dbReference>
<dbReference type="PROSITE" id="PS50011">
    <property type="entry name" value="PROTEIN_KINASE_DOM"/>
    <property type="match status" value="1"/>
</dbReference>
<comment type="cofactor">
    <cofactor evidence="1">
        <name>Mn(2+)</name>
        <dbReference type="ChEBI" id="CHEBI:29035"/>
    </cofactor>
</comment>
<dbReference type="CDD" id="cd12195">
    <property type="entry name" value="CIPK_C"/>
    <property type="match status" value="1"/>
</dbReference>
<feature type="domain" description="NAF" evidence="10">
    <location>
        <begin position="244"/>
        <end position="268"/>
    </location>
</feature>
<dbReference type="InterPro" id="IPR000719">
    <property type="entry name" value="Prot_kinase_dom"/>
</dbReference>
<dbReference type="SUPFAM" id="SSF56112">
    <property type="entry name" value="Protein kinase-like (PK-like)"/>
    <property type="match status" value="1"/>
</dbReference>
<feature type="domain" description="Protein kinase" evidence="9">
    <location>
        <begin position="1"/>
        <end position="215"/>
    </location>
</feature>
<evidence type="ECO:0000256" key="1">
    <source>
        <dbReference type="ARBA" id="ARBA00001936"/>
    </source>
</evidence>
<dbReference type="PROSITE" id="PS00108">
    <property type="entry name" value="PROTEIN_KINASE_ST"/>
    <property type="match status" value="1"/>
</dbReference>
<evidence type="ECO:0000313" key="12">
    <source>
        <dbReference type="Proteomes" id="UP000239757"/>
    </source>
</evidence>
<dbReference type="AlphaFoldDB" id="A0A2P5Y5B2"/>
<dbReference type="GO" id="GO:0005524">
    <property type="term" value="F:ATP binding"/>
    <property type="evidence" value="ECO:0007669"/>
    <property type="project" value="UniProtKB-KW"/>
</dbReference>
<evidence type="ECO:0000256" key="7">
    <source>
        <dbReference type="ARBA" id="ARBA00022777"/>
    </source>
</evidence>
<dbReference type="Gene3D" id="3.30.200.20">
    <property type="entry name" value="Phosphorylase Kinase, domain 1"/>
    <property type="match status" value="1"/>
</dbReference>
<dbReference type="GO" id="GO:0007165">
    <property type="term" value="P:signal transduction"/>
    <property type="evidence" value="ECO:0007669"/>
    <property type="project" value="InterPro"/>
</dbReference>
<dbReference type="GO" id="GO:0004674">
    <property type="term" value="F:protein serine/threonine kinase activity"/>
    <property type="evidence" value="ECO:0007669"/>
    <property type="project" value="UniProtKB-KW"/>
</dbReference>
<proteinExistence type="inferred from homology"/>
<evidence type="ECO:0000256" key="3">
    <source>
        <dbReference type="ARBA" id="ARBA00012513"/>
    </source>
</evidence>
<sequence length="406" mass="45365">MEPRIIREVSAMRRLQHHPNILKIHEVMATKTKIYLVMELASGGELFTKVLRRGRLDEPVARRYFSQLVSALHFCHQNGVAHRDVKPQNLLLDRNGSLKVSDFGLSALPEQLNDGLLHTACGTPAYTAPEVVRRKGYDGSKADAWSCGVILFVLLAGYLPFDDSNLAAMYKKIHRREFQFPAWVSKQAKGIIWQLLDPNPKTRMSMVKLMETSWFKRTVTTLRPSLSDNHLESLMQDKKLKHDMSCNGVNAFDIISMSSGLDLSGLFEGGVNKRKEKRYTTTSMELDGVMERVREVGERLGYRVEKGKRGVFSLNGSKEEDLGTDAAHLAIREMDHDEDKAIDGTGAVARYSMAKESITVTAPNLKKRSGRRSGSVILDDVWKLNVDGAYSTGTSRAAAGGVIREL</sequence>
<dbReference type="FunFam" id="1.10.510.10:FF:000767">
    <property type="entry name" value="Non-specific serine/threonine protein kinase"/>
    <property type="match status" value="1"/>
</dbReference>
<gene>
    <name evidence="11" type="ORF">GOBAR_AA09894</name>
</gene>
<dbReference type="Gene3D" id="1.10.510.10">
    <property type="entry name" value="Transferase(Phosphotransferase) domain 1"/>
    <property type="match status" value="1"/>
</dbReference>
<evidence type="ECO:0000256" key="4">
    <source>
        <dbReference type="ARBA" id="ARBA00022527"/>
    </source>
</evidence>
<keyword evidence="5" id="KW-0808">Transferase</keyword>
<reference evidence="11 12" key="1">
    <citation type="submission" date="2015-01" db="EMBL/GenBank/DDBJ databases">
        <title>Genome of allotetraploid Gossypium barbadense reveals genomic plasticity and fiber elongation in cotton evolution.</title>
        <authorList>
            <person name="Chen X."/>
            <person name="Liu X."/>
            <person name="Zhao B."/>
            <person name="Zheng H."/>
            <person name="Hu Y."/>
            <person name="Lu G."/>
            <person name="Yang C."/>
            <person name="Chen J."/>
            <person name="Shan C."/>
            <person name="Zhang L."/>
            <person name="Zhou Y."/>
            <person name="Wang L."/>
            <person name="Guo W."/>
            <person name="Bai Y."/>
            <person name="Ruan J."/>
            <person name="Shangguan X."/>
            <person name="Mao Y."/>
            <person name="Jiang J."/>
            <person name="Zhu Y."/>
            <person name="Lei J."/>
            <person name="Kang H."/>
            <person name="Chen S."/>
            <person name="He X."/>
            <person name="Wang R."/>
            <person name="Wang Y."/>
            <person name="Chen J."/>
            <person name="Wang L."/>
            <person name="Yu S."/>
            <person name="Wang B."/>
            <person name="Wei J."/>
            <person name="Song S."/>
            <person name="Lu X."/>
            <person name="Gao Z."/>
            <person name="Gu W."/>
            <person name="Deng X."/>
            <person name="Ma D."/>
            <person name="Wang S."/>
            <person name="Liang W."/>
            <person name="Fang L."/>
            <person name="Cai C."/>
            <person name="Zhu X."/>
            <person name="Zhou B."/>
            <person name="Zhang Y."/>
            <person name="Chen Z."/>
            <person name="Xu S."/>
            <person name="Zhu R."/>
            <person name="Wang S."/>
            <person name="Zhang T."/>
            <person name="Zhao G."/>
        </authorList>
    </citation>
    <scope>NUCLEOTIDE SEQUENCE [LARGE SCALE GENOMIC DNA]</scope>
    <source>
        <strain evidence="12">cv. Xinhai21</strain>
        <tissue evidence="11">Leaf</tissue>
    </source>
</reference>
<dbReference type="InterPro" id="IPR004041">
    <property type="entry name" value="NAF_dom"/>
</dbReference>
<keyword evidence="4" id="KW-0723">Serine/threonine-protein kinase</keyword>
<dbReference type="Proteomes" id="UP000239757">
    <property type="component" value="Unassembled WGS sequence"/>
</dbReference>
<dbReference type="Pfam" id="PF03822">
    <property type="entry name" value="NAF"/>
    <property type="match status" value="1"/>
</dbReference>
<evidence type="ECO:0000256" key="5">
    <source>
        <dbReference type="ARBA" id="ARBA00022679"/>
    </source>
</evidence>
<evidence type="ECO:0000256" key="2">
    <source>
        <dbReference type="ARBA" id="ARBA00006234"/>
    </source>
</evidence>
<evidence type="ECO:0000259" key="9">
    <source>
        <dbReference type="PROSITE" id="PS50011"/>
    </source>
</evidence>